<dbReference type="PIRSF" id="PIRSF033239">
    <property type="entry name" value="ExoD"/>
    <property type="match status" value="1"/>
</dbReference>
<evidence type="ECO:0000256" key="1">
    <source>
        <dbReference type="SAM" id="Phobius"/>
    </source>
</evidence>
<dbReference type="PANTHER" id="PTHR41795:SF1">
    <property type="entry name" value="EXOPOLYSACCHARIDE SYNTHESIS PROTEIN"/>
    <property type="match status" value="1"/>
</dbReference>
<feature type="transmembrane region" description="Helical" evidence="1">
    <location>
        <begin position="46"/>
        <end position="63"/>
    </location>
</feature>
<keyword evidence="3" id="KW-1185">Reference proteome</keyword>
<sequence>MSETPDKPIQHKNDDLDAVLERIRATDGDGTDVSVRDILTAAGTRTFGPVVVVAGLVVLAPLIGDIPGVPTLMSMLVLLTVGQLLFRRRHLWLPRWLSERKVPRDKLHTGARWLHKPARFLDRFTRPRLTVLMDGGGNLLLALACLLVALAMPLMEVVPFSANGGGLALMAFGLAMIARDGVVAIIALLLTGGTLGFIAWQLL</sequence>
<protein>
    <recommendedName>
        <fullName evidence="4">Exopolysaccharide synthesis, ExoD</fullName>
    </recommendedName>
</protein>
<organism evidence="2 3">
    <name type="scientific">Marinobacter zhanjiangensis</name>
    <dbReference type="NCBI Taxonomy" id="578215"/>
    <lineage>
        <taxon>Bacteria</taxon>
        <taxon>Pseudomonadati</taxon>
        <taxon>Pseudomonadota</taxon>
        <taxon>Gammaproteobacteria</taxon>
        <taxon>Pseudomonadales</taxon>
        <taxon>Marinobacteraceae</taxon>
        <taxon>Marinobacter</taxon>
    </lineage>
</organism>
<feature type="transmembrane region" description="Helical" evidence="1">
    <location>
        <begin position="182"/>
        <end position="202"/>
    </location>
</feature>
<evidence type="ECO:0000313" key="2">
    <source>
        <dbReference type="EMBL" id="GGY86079.1"/>
    </source>
</evidence>
<dbReference type="Proteomes" id="UP000601597">
    <property type="component" value="Unassembled WGS sequence"/>
</dbReference>
<dbReference type="RefSeq" id="WP_189578523.1">
    <property type="nucleotide sequence ID" value="NZ_BMXV01000011.1"/>
</dbReference>
<feature type="transmembrane region" description="Helical" evidence="1">
    <location>
        <begin position="69"/>
        <end position="86"/>
    </location>
</feature>
<dbReference type="PANTHER" id="PTHR41795">
    <property type="entry name" value="EXOPOLYSACCHARIDE SYNTHESIS PROTEIN"/>
    <property type="match status" value="1"/>
</dbReference>
<feature type="transmembrane region" description="Helical" evidence="1">
    <location>
        <begin position="129"/>
        <end position="151"/>
    </location>
</feature>
<accession>A0ABQ3B9J4</accession>
<dbReference type="InterPro" id="IPR010331">
    <property type="entry name" value="ExoD"/>
</dbReference>
<comment type="caution">
    <text evidence="2">The sequence shown here is derived from an EMBL/GenBank/DDBJ whole genome shotgun (WGS) entry which is preliminary data.</text>
</comment>
<dbReference type="EMBL" id="BMXV01000011">
    <property type="protein sequence ID" value="GGY86079.1"/>
    <property type="molecule type" value="Genomic_DNA"/>
</dbReference>
<name>A0ABQ3B9J4_9GAMM</name>
<evidence type="ECO:0008006" key="4">
    <source>
        <dbReference type="Google" id="ProtNLM"/>
    </source>
</evidence>
<keyword evidence="1" id="KW-1133">Transmembrane helix</keyword>
<keyword evidence="1" id="KW-0812">Transmembrane</keyword>
<gene>
    <name evidence="2" type="ORF">GCM10007071_36970</name>
</gene>
<reference evidence="3" key="1">
    <citation type="journal article" date="2019" name="Int. J. Syst. Evol. Microbiol.">
        <title>The Global Catalogue of Microorganisms (GCM) 10K type strain sequencing project: providing services to taxonomists for standard genome sequencing and annotation.</title>
        <authorList>
            <consortium name="The Broad Institute Genomics Platform"/>
            <consortium name="The Broad Institute Genome Sequencing Center for Infectious Disease"/>
            <person name="Wu L."/>
            <person name="Ma J."/>
        </authorList>
    </citation>
    <scope>NUCLEOTIDE SEQUENCE [LARGE SCALE GENOMIC DNA]</scope>
    <source>
        <strain evidence="3">KCTC 22280</strain>
    </source>
</reference>
<evidence type="ECO:0000313" key="3">
    <source>
        <dbReference type="Proteomes" id="UP000601597"/>
    </source>
</evidence>
<keyword evidence="1" id="KW-0472">Membrane</keyword>
<dbReference type="Pfam" id="PF06055">
    <property type="entry name" value="ExoD"/>
    <property type="match status" value="1"/>
</dbReference>
<proteinExistence type="predicted"/>